<dbReference type="PIRSF" id="PIRSF006493">
    <property type="entry name" value="Prok_Ku"/>
    <property type="match status" value="1"/>
</dbReference>
<dbReference type="SUPFAM" id="SSF100939">
    <property type="entry name" value="SPOC domain-like"/>
    <property type="match status" value="1"/>
</dbReference>
<keyword evidence="1 3" id="KW-0238">DNA-binding</keyword>
<accession>A0ABS4W393</accession>
<dbReference type="Gene3D" id="2.40.290.10">
    <property type="match status" value="1"/>
</dbReference>
<dbReference type="InterPro" id="IPR009187">
    <property type="entry name" value="Prok_Ku"/>
</dbReference>
<evidence type="ECO:0000256" key="4">
    <source>
        <dbReference type="SAM" id="MobiDB-lite"/>
    </source>
</evidence>
<feature type="compositionally biased region" description="Basic and acidic residues" evidence="4">
    <location>
        <begin position="271"/>
        <end position="293"/>
    </location>
</feature>
<dbReference type="Proteomes" id="UP001519295">
    <property type="component" value="Unassembled WGS sequence"/>
</dbReference>
<protein>
    <recommendedName>
        <fullName evidence="3">Non-homologous end joining protein Ku</fullName>
    </recommendedName>
</protein>
<comment type="subunit">
    <text evidence="3">Homodimer. Interacts with LigD.</text>
</comment>
<comment type="function">
    <text evidence="3">With LigD forms a non-homologous end joining (NHEJ) DNA repair enzyme, which repairs dsDNA breaks with reduced fidelity. Binds linear dsDNA with 5'- and 3'- overhangs but not closed circular dsDNA nor ssDNA. Recruits and stimulates the ligase activity of LigD.</text>
</comment>
<organism evidence="7 8">
    <name type="scientific">Pseudonocardia parietis</name>
    <dbReference type="NCBI Taxonomy" id="570936"/>
    <lineage>
        <taxon>Bacteria</taxon>
        <taxon>Bacillati</taxon>
        <taxon>Actinomycetota</taxon>
        <taxon>Actinomycetes</taxon>
        <taxon>Pseudonocardiales</taxon>
        <taxon>Pseudonocardiaceae</taxon>
        <taxon>Pseudonocardia</taxon>
    </lineage>
</organism>
<dbReference type="NCBIfam" id="TIGR02772">
    <property type="entry name" value="Ku_bact"/>
    <property type="match status" value="1"/>
</dbReference>
<dbReference type="EMBL" id="JAGINU010000001">
    <property type="protein sequence ID" value="MBP2370664.1"/>
    <property type="molecule type" value="Genomic_DNA"/>
</dbReference>
<dbReference type="HAMAP" id="MF_01875">
    <property type="entry name" value="Prokaryotic_Ku"/>
    <property type="match status" value="1"/>
</dbReference>
<evidence type="ECO:0000256" key="3">
    <source>
        <dbReference type="HAMAP-Rule" id="MF_01875"/>
    </source>
</evidence>
<proteinExistence type="inferred from homology"/>
<keyword evidence="5" id="KW-0732">Signal</keyword>
<comment type="similarity">
    <text evidence="3">Belongs to the prokaryotic Ku family.</text>
</comment>
<evidence type="ECO:0000256" key="5">
    <source>
        <dbReference type="SAM" id="SignalP"/>
    </source>
</evidence>
<evidence type="ECO:0000259" key="6">
    <source>
        <dbReference type="SMART" id="SM00559"/>
    </source>
</evidence>
<dbReference type="InterPro" id="IPR016194">
    <property type="entry name" value="SPOC-like_C_dom_sf"/>
</dbReference>
<feature type="chain" id="PRO_5046505811" description="Non-homologous end joining protein Ku" evidence="5">
    <location>
        <begin position="24"/>
        <end position="339"/>
    </location>
</feature>
<dbReference type="Pfam" id="PF02735">
    <property type="entry name" value="Ku"/>
    <property type="match status" value="1"/>
</dbReference>
<feature type="signal peptide" evidence="5">
    <location>
        <begin position="1"/>
        <end position="23"/>
    </location>
</feature>
<reference evidence="7 8" key="1">
    <citation type="submission" date="2021-03" db="EMBL/GenBank/DDBJ databases">
        <title>Sequencing the genomes of 1000 actinobacteria strains.</title>
        <authorList>
            <person name="Klenk H.-P."/>
        </authorList>
    </citation>
    <scope>NUCLEOTIDE SEQUENCE [LARGE SCALE GENOMIC DNA]</scope>
    <source>
        <strain evidence="7 8">DSM 45256</strain>
    </source>
</reference>
<dbReference type="SMART" id="SM00559">
    <property type="entry name" value="Ku78"/>
    <property type="match status" value="1"/>
</dbReference>
<keyword evidence="3" id="KW-0234">DNA repair</keyword>
<dbReference type="CDD" id="cd00789">
    <property type="entry name" value="KU_like"/>
    <property type="match status" value="1"/>
</dbReference>
<dbReference type="InterPro" id="IPR006164">
    <property type="entry name" value="DNA_bd_Ku70/Ku80"/>
</dbReference>
<dbReference type="PANTHER" id="PTHR41251">
    <property type="entry name" value="NON-HOMOLOGOUS END JOINING PROTEIN KU"/>
    <property type="match status" value="1"/>
</dbReference>
<keyword evidence="2 3" id="KW-0233">DNA recombination</keyword>
<evidence type="ECO:0000313" key="7">
    <source>
        <dbReference type="EMBL" id="MBP2370664.1"/>
    </source>
</evidence>
<keyword evidence="3" id="KW-0227">DNA damage</keyword>
<feature type="domain" description="Ku" evidence="6">
    <location>
        <begin position="53"/>
        <end position="183"/>
    </location>
</feature>
<gene>
    <name evidence="3" type="primary">ku</name>
    <name evidence="7" type="ORF">JOF36_006360</name>
</gene>
<dbReference type="RefSeq" id="WP_210034131.1">
    <property type="nucleotide sequence ID" value="NZ_JAGINU010000001.1"/>
</dbReference>
<comment type="caution">
    <text evidence="7">The sequence shown here is derived from an EMBL/GenBank/DDBJ whole genome shotgun (WGS) entry which is preliminary data.</text>
</comment>
<evidence type="ECO:0000313" key="8">
    <source>
        <dbReference type="Proteomes" id="UP001519295"/>
    </source>
</evidence>
<feature type="region of interest" description="Disordered" evidence="4">
    <location>
        <begin position="258"/>
        <end position="339"/>
    </location>
</feature>
<name>A0ABS4W393_9PSEU</name>
<evidence type="ECO:0000256" key="1">
    <source>
        <dbReference type="ARBA" id="ARBA00023125"/>
    </source>
</evidence>
<evidence type="ECO:0000256" key="2">
    <source>
        <dbReference type="ARBA" id="ARBA00023172"/>
    </source>
</evidence>
<sequence length="339" mass="37284">MARAIWTGAITFGLVSIPVGLFAATEDHTVHFHQFERGTSDRVRNQRVNERTGEQVDHGDIVKGADVGGGDHVVVEPSELESIAPGRSQSLEISDFVDLDEIDPLYFQRTYWLAPTGDGEAGPYALLLQAMTETGRAAIGTFVMRGKEYLAAIRADRDVLALETLYFADEVRDPRAELEHLPGPRRGGRDDRELDMATRLIESMSARWEPEQYHDTYRERVEQLIEDKRRGREVVTEAEAPEPTGMSDLLEALQRSVDDARGGGSGAGKSRRPDGGEPRKRRGSGDPDGDRSADPGTDLRSATKAELQRMARELDVPGRSSMNRDELADAVGSAGRKAS</sequence>
<keyword evidence="8" id="KW-1185">Reference proteome</keyword>
<feature type="compositionally biased region" description="Basic and acidic residues" evidence="4">
    <location>
        <begin position="301"/>
        <end position="327"/>
    </location>
</feature>
<dbReference type="PANTHER" id="PTHR41251:SF1">
    <property type="entry name" value="NON-HOMOLOGOUS END JOINING PROTEIN KU"/>
    <property type="match status" value="1"/>
</dbReference>